<keyword evidence="10" id="KW-1185">Reference proteome</keyword>
<evidence type="ECO:0000256" key="3">
    <source>
        <dbReference type="ARBA" id="ARBA00017307"/>
    </source>
</evidence>
<dbReference type="EMBL" id="JAYMYQ010000004">
    <property type="protein sequence ID" value="KAK7340659.1"/>
    <property type="molecule type" value="Genomic_DNA"/>
</dbReference>
<dbReference type="Pfam" id="PF10406">
    <property type="entry name" value="TAF8_C"/>
    <property type="match status" value="1"/>
</dbReference>
<dbReference type="PANTHER" id="PTHR46338">
    <property type="entry name" value="TRANSCRIPTION INITIATION FACTOR TFIID SUBUNIT 8"/>
    <property type="match status" value="1"/>
</dbReference>
<protein>
    <recommendedName>
        <fullName evidence="3">Transcription initiation factor TFIID subunit 8</fullName>
    </recommendedName>
</protein>
<evidence type="ECO:0000313" key="9">
    <source>
        <dbReference type="EMBL" id="KAK7340659.1"/>
    </source>
</evidence>
<reference evidence="9 10" key="1">
    <citation type="submission" date="2024-01" db="EMBL/GenBank/DDBJ databases">
        <title>The genomes of 5 underutilized Papilionoideae crops provide insights into root nodulation and disease resistanc.</title>
        <authorList>
            <person name="Jiang F."/>
        </authorList>
    </citation>
    <scope>NUCLEOTIDE SEQUENCE [LARGE SCALE GENOMIC DNA]</scope>
    <source>
        <strain evidence="9">LVBAO_FW01</strain>
        <tissue evidence="9">Leaves</tissue>
    </source>
</reference>
<dbReference type="GO" id="GO:0046982">
    <property type="term" value="F:protein heterodimerization activity"/>
    <property type="evidence" value="ECO:0007669"/>
    <property type="project" value="InterPro"/>
</dbReference>
<evidence type="ECO:0000313" key="10">
    <source>
        <dbReference type="Proteomes" id="UP001367508"/>
    </source>
</evidence>
<dbReference type="InterPro" id="IPR019473">
    <property type="entry name" value="TFIID_su8_C"/>
</dbReference>
<organism evidence="9 10">
    <name type="scientific">Canavalia gladiata</name>
    <name type="common">Sword bean</name>
    <name type="synonym">Dolichos gladiatus</name>
    <dbReference type="NCBI Taxonomy" id="3824"/>
    <lineage>
        <taxon>Eukaryota</taxon>
        <taxon>Viridiplantae</taxon>
        <taxon>Streptophyta</taxon>
        <taxon>Embryophyta</taxon>
        <taxon>Tracheophyta</taxon>
        <taxon>Spermatophyta</taxon>
        <taxon>Magnoliopsida</taxon>
        <taxon>eudicotyledons</taxon>
        <taxon>Gunneridae</taxon>
        <taxon>Pentapetalae</taxon>
        <taxon>rosids</taxon>
        <taxon>fabids</taxon>
        <taxon>Fabales</taxon>
        <taxon>Fabaceae</taxon>
        <taxon>Papilionoideae</taxon>
        <taxon>50 kb inversion clade</taxon>
        <taxon>NPAAA clade</taxon>
        <taxon>indigoferoid/millettioid clade</taxon>
        <taxon>Phaseoleae</taxon>
        <taxon>Canavalia</taxon>
    </lineage>
</organism>
<dbReference type="InterPro" id="IPR009072">
    <property type="entry name" value="Histone-fold"/>
</dbReference>
<dbReference type="CDD" id="cd08049">
    <property type="entry name" value="TAF8"/>
    <property type="match status" value="1"/>
</dbReference>
<comment type="similarity">
    <text evidence="2">Belongs to the TAF8 family.</text>
</comment>
<dbReference type="Gene3D" id="1.10.20.10">
    <property type="entry name" value="Histone, subunit A"/>
    <property type="match status" value="1"/>
</dbReference>
<dbReference type="Pfam" id="PF07524">
    <property type="entry name" value="Bromo_TP"/>
    <property type="match status" value="1"/>
</dbReference>
<keyword evidence="4" id="KW-0805">Transcription regulation</keyword>
<evidence type="ECO:0000256" key="6">
    <source>
        <dbReference type="ARBA" id="ARBA00023242"/>
    </source>
</evidence>
<proteinExistence type="inferred from homology"/>
<evidence type="ECO:0000259" key="8">
    <source>
        <dbReference type="SMART" id="SM00576"/>
    </source>
</evidence>
<name>A0AAN9LUF3_CANGL</name>
<dbReference type="Proteomes" id="UP001367508">
    <property type="component" value="Unassembled WGS sequence"/>
</dbReference>
<evidence type="ECO:0000256" key="5">
    <source>
        <dbReference type="ARBA" id="ARBA00023163"/>
    </source>
</evidence>
<evidence type="ECO:0000256" key="1">
    <source>
        <dbReference type="ARBA" id="ARBA00004123"/>
    </source>
</evidence>
<comment type="subcellular location">
    <subcellularLocation>
        <location evidence="1">Nucleus</location>
    </subcellularLocation>
</comment>
<comment type="caution">
    <text evidence="9">The sequence shown here is derived from an EMBL/GenBank/DDBJ whole genome shotgun (WGS) entry which is preliminary data.</text>
</comment>
<evidence type="ECO:0000256" key="4">
    <source>
        <dbReference type="ARBA" id="ARBA00023015"/>
    </source>
</evidence>
<evidence type="ECO:0000256" key="7">
    <source>
        <dbReference type="SAM" id="MobiDB-lite"/>
    </source>
</evidence>
<accession>A0AAN9LUF3</accession>
<dbReference type="SMART" id="SM00576">
    <property type="entry name" value="BTP"/>
    <property type="match status" value="1"/>
</dbReference>
<dbReference type="GO" id="GO:0005669">
    <property type="term" value="C:transcription factor TFIID complex"/>
    <property type="evidence" value="ECO:0007669"/>
    <property type="project" value="InterPro"/>
</dbReference>
<keyword evidence="5" id="KW-0804">Transcription</keyword>
<keyword evidence="6" id="KW-0539">Nucleus</keyword>
<feature type="region of interest" description="Disordered" evidence="7">
    <location>
        <begin position="1"/>
        <end position="23"/>
    </location>
</feature>
<dbReference type="InterPro" id="IPR037818">
    <property type="entry name" value="TAF8"/>
</dbReference>
<dbReference type="PANTHER" id="PTHR46338:SF15">
    <property type="entry name" value="TRANSCRIPTION INITIATION FACTOR TFIID SUBUNIT 8"/>
    <property type="match status" value="1"/>
</dbReference>
<dbReference type="AlphaFoldDB" id="A0AAN9LUF3"/>
<feature type="domain" description="Bromodomain associated" evidence="8">
    <location>
        <begin position="27"/>
        <end position="103"/>
    </location>
</feature>
<dbReference type="InterPro" id="IPR006565">
    <property type="entry name" value="BTP"/>
</dbReference>
<sequence>MSNGGGKTGRQLEQPTTWRRRKVGGSDDFAQAITKIAVAQVCEGEGFQAFQQSALDTLSDIAARYILNIGKSAHYHANLAGRTECNAFDVIQGLEDMGSVQGFACASDVDHCLESSGVIREIVHFVNDAEPIMFAHPIPQFPVVKERVLNPSFLQRGEEPPGEHIPAWLPAFPDPQTYAQSPAVNGRGTEPLTAKFDQERENGKGEWLPVNLQQHMVSNMFEKSTLIDPSDAKAKRVAVESNPFLAAPLKIEDKEVASVPPPAKLFNDVATDNPVVENFVENESVSVLETFAPAIEAMKSTYSDSKEDQTKFPMNEKPSVRFKIGIKNKFLGRSIGLTPKKEEHKKTLPWFAMEDEKDDRKRRAEKILRESLENPDQLVQL</sequence>
<evidence type="ECO:0000256" key="2">
    <source>
        <dbReference type="ARBA" id="ARBA00008767"/>
    </source>
</evidence>
<gene>
    <name evidence="9" type="ORF">VNO77_21368</name>
</gene>